<protein>
    <submittedName>
        <fullName evidence="1">Uncharacterized protein</fullName>
    </submittedName>
</protein>
<dbReference type="STRING" id="410332.SAMN04488550_0026"/>
<name>M3V0A7_GORML</name>
<evidence type="ECO:0000313" key="2">
    <source>
        <dbReference type="Proteomes" id="UP000035009"/>
    </source>
</evidence>
<gene>
    <name evidence="1" type="ORF">GM1_047_00200</name>
</gene>
<organism evidence="1 2">
    <name type="scientific">Gordonia malaquae NBRC 108250</name>
    <dbReference type="NCBI Taxonomy" id="1223542"/>
    <lineage>
        <taxon>Bacteria</taxon>
        <taxon>Bacillati</taxon>
        <taxon>Actinomycetota</taxon>
        <taxon>Actinomycetes</taxon>
        <taxon>Mycobacteriales</taxon>
        <taxon>Gordoniaceae</taxon>
        <taxon>Gordonia</taxon>
    </lineage>
</organism>
<dbReference type="Proteomes" id="UP000035009">
    <property type="component" value="Unassembled WGS sequence"/>
</dbReference>
<keyword evidence="2" id="KW-1185">Reference proteome</keyword>
<dbReference type="EMBL" id="BAOP01000047">
    <property type="protein sequence ID" value="GAC81847.1"/>
    <property type="molecule type" value="Genomic_DNA"/>
</dbReference>
<proteinExistence type="predicted"/>
<reference evidence="1 2" key="1">
    <citation type="submission" date="2013-02" db="EMBL/GenBank/DDBJ databases">
        <title>Whole genome shotgun sequence of Gordonia malaquae NBRC 108250.</title>
        <authorList>
            <person name="Yoshida I."/>
            <person name="Hosoyama A."/>
            <person name="Tsuchikane K."/>
            <person name="Ando Y."/>
            <person name="Baba S."/>
            <person name="Ohji S."/>
            <person name="Hamada M."/>
            <person name="Tamura T."/>
            <person name="Yamazoe A."/>
            <person name="Yamazaki S."/>
            <person name="Fujita N."/>
        </authorList>
    </citation>
    <scope>NUCLEOTIDE SEQUENCE [LARGE SCALE GENOMIC DNA]</scope>
    <source>
        <strain evidence="1 2">NBRC 108250</strain>
    </source>
</reference>
<sequence>MHRDTSIRHARASYDLVIIIGDVTDPELAKLIDASGLAVATPATTAPITEFIRHLEKNL</sequence>
<accession>M3V0A7</accession>
<evidence type="ECO:0000313" key="1">
    <source>
        <dbReference type="EMBL" id="GAC81847.1"/>
    </source>
</evidence>
<comment type="caution">
    <text evidence="1">The sequence shown here is derived from an EMBL/GenBank/DDBJ whole genome shotgun (WGS) entry which is preliminary data.</text>
</comment>
<dbReference type="AlphaFoldDB" id="M3V0A7"/>